<reference evidence="1" key="1">
    <citation type="submission" date="2018-05" db="EMBL/GenBank/DDBJ databases">
        <title>Draft genome of Mucuna pruriens seed.</title>
        <authorList>
            <person name="Nnadi N.E."/>
            <person name="Vos R."/>
            <person name="Hasami M.H."/>
            <person name="Devisetty U.K."/>
            <person name="Aguiy J.C."/>
        </authorList>
    </citation>
    <scope>NUCLEOTIDE SEQUENCE [LARGE SCALE GENOMIC DNA]</scope>
    <source>
        <strain evidence="1">JCA_2017</strain>
    </source>
</reference>
<protein>
    <submittedName>
        <fullName evidence="1">Uncharacterized protein</fullName>
    </submittedName>
</protein>
<feature type="non-terminal residue" evidence="1">
    <location>
        <position position="1"/>
    </location>
</feature>
<dbReference type="OrthoDB" id="1751476at2759"/>
<sequence length="90" mass="10574">MARTMLNDFNSPKYFLAEVINTSYYLQNNIYIRPILIKFLMNYGMVDNPTFLIFTLSDANLGSLILNLIREYSLDTQQHPKHIESITKRL</sequence>
<name>A0A371F8P3_MUCPR</name>
<dbReference type="EMBL" id="QJKJ01010101">
    <property type="protein sequence ID" value="RDX74666.1"/>
    <property type="molecule type" value="Genomic_DNA"/>
</dbReference>
<organism evidence="1 2">
    <name type="scientific">Mucuna pruriens</name>
    <name type="common">Velvet bean</name>
    <name type="synonym">Dolichos pruriens</name>
    <dbReference type="NCBI Taxonomy" id="157652"/>
    <lineage>
        <taxon>Eukaryota</taxon>
        <taxon>Viridiplantae</taxon>
        <taxon>Streptophyta</taxon>
        <taxon>Embryophyta</taxon>
        <taxon>Tracheophyta</taxon>
        <taxon>Spermatophyta</taxon>
        <taxon>Magnoliopsida</taxon>
        <taxon>eudicotyledons</taxon>
        <taxon>Gunneridae</taxon>
        <taxon>Pentapetalae</taxon>
        <taxon>rosids</taxon>
        <taxon>fabids</taxon>
        <taxon>Fabales</taxon>
        <taxon>Fabaceae</taxon>
        <taxon>Papilionoideae</taxon>
        <taxon>50 kb inversion clade</taxon>
        <taxon>NPAAA clade</taxon>
        <taxon>indigoferoid/millettioid clade</taxon>
        <taxon>Phaseoleae</taxon>
        <taxon>Mucuna</taxon>
    </lineage>
</organism>
<evidence type="ECO:0000313" key="1">
    <source>
        <dbReference type="EMBL" id="RDX74666.1"/>
    </source>
</evidence>
<evidence type="ECO:0000313" key="2">
    <source>
        <dbReference type="Proteomes" id="UP000257109"/>
    </source>
</evidence>
<dbReference type="Proteomes" id="UP000257109">
    <property type="component" value="Unassembled WGS sequence"/>
</dbReference>
<gene>
    <name evidence="1" type="ORF">CR513_45565</name>
</gene>
<proteinExistence type="predicted"/>
<accession>A0A371F8P3</accession>
<comment type="caution">
    <text evidence="1">The sequence shown here is derived from an EMBL/GenBank/DDBJ whole genome shotgun (WGS) entry which is preliminary data.</text>
</comment>
<keyword evidence="2" id="KW-1185">Reference proteome</keyword>
<dbReference type="AlphaFoldDB" id="A0A371F8P3"/>